<dbReference type="Proteomes" id="UP000629596">
    <property type="component" value="Unassembled WGS sequence"/>
</dbReference>
<evidence type="ECO:0000313" key="3">
    <source>
        <dbReference type="EMBL" id="MBC8600477.1"/>
    </source>
</evidence>
<evidence type="ECO:0000259" key="2">
    <source>
        <dbReference type="SMART" id="SM00942"/>
    </source>
</evidence>
<dbReference type="Pfam" id="PF08800">
    <property type="entry name" value="BT4734-like_N"/>
    <property type="match status" value="1"/>
</dbReference>
<reference evidence="3 6" key="2">
    <citation type="submission" date="2020-08" db="EMBL/GenBank/DDBJ databases">
        <title>Genome public.</title>
        <authorList>
            <person name="Liu C."/>
            <person name="Sun Q."/>
        </authorList>
    </citation>
    <scope>NUCLEOTIDE SEQUENCE [LARGE SCALE GENOMIC DNA]</scope>
    <source>
        <strain evidence="3 6">426_9</strain>
    </source>
</reference>
<dbReference type="InterPro" id="IPR014820">
    <property type="entry name" value="PriCT_1"/>
</dbReference>
<dbReference type="InterPro" id="IPR025048">
    <property type="entry name" value="DUF3987"/>
</dbReference>
<dbReference type="EMBL" id="QREV01000003">
    <property type="protein sequence ID" value="RDU50780.1"/>
    <property type="molecule type" value="Genomic_DNA"/>
</dbReference>
<reference evidence="4 5" key="1">
    <citation type="submission" date="2018-07" db="EMBL/GenBank/DDBJ databases">
        <title>Parabacteroides acidifaciens nov. sp., isolated from human feces.</title>
        <authorList>
            <person name="Wang Y.J."/>
        </authorList>
    </citation>
    <scope>NUCLEOTIDE SEQUENCE [LARGE SCALE GENOMIC DNA]</scope>
    <source>
        <strain evidence="4 5">426-9</strain>
    </source>
</reference>
<evidence type="ECO:0000313" key="6">
    <source>
        <dbReference type="Proteomes" id="UP000629596"/>
    </source>
</evidence>
<comment type="caution">
    <text evidence="4">The sequence shown here is derived from an EMBL/GenBank/DDBJ whole genome shotgun (WGS) entry which is preliminary data.</text>
</comment>
<gene>
    <name evidence="4" type="ORF">DWU89_01960</name>
    <name evidence="3" type="ORF">H8784_01935</name>
</gene>
<evidence type="ECO:0000313" key="5">
    <source>
        <dbReference type="Proteomes" id="UP000256321"/>
    </source>
</evidence>
<dbReference type="AlphaFoldDB" id="A0A3D8HJE0"/>
<protein>
    <submittedName>
        <fullName evidence="4">DUF3987 domain-containing protein</fullName>
    </submittedName>
</protein>
<feature type="region of interest" description="Disordered" evidence="1">
    <location>
        <begin position="437"/>
        <end position="466"/>
    </location>
</feature>
<accession>A0A3D8HJE0</accession>
<keyword evidence="6" id="KW-1185">Reference proteome</keyword>
<sequence length="786" mass="87149">MIDSLSVKGTFFDSAIRTWSARMMPLDQYINEVKNGVHAPAIARIRELVSAGKNKEAESLKKELSLYVAGGEMQGGRRLEHMVAYSGCICTDIDDPAIPPQEVLRIAGNLPYVKAGHISPSGTGNKLFILVDSPLECHSLAFELVRRRIETDIPGVTVDRSGKDPNRGCFVSHDPDAFYKEESEVLSLPMPEPAPVTHASRPEAGRTADALTNYIDKYEQDNPFAAGGRHSHVVKLAAVLNNAGFSPYEVAAECTRRYVQPDFPAGEIEKTVTDIYRRYSASHGCNPYRPKEEQEIRKTAKTAKTAPDGIQRGLATDNDVESVDIEPDMSLLPCFDESIYNHLPSLLADVVKRAESRTEKDVLLLSTLTLLSSVMPGVRGSLKEHEYASPLYTIITGSSGSGKGCVAGLQKLLDPWQQYIYDNSSYEVEKYEQENEEYETYRMQKRQNRSSKQPAGPAPSKPKVVKQRNLRVTGSVTQARLVELLHVNYPYTSCLLDTEMETVVNMLSQDFGNYSDIINKSAHHETVGNSSKKDGSLLAKFPCLAMLCTGTPALLPRLIPSTENGLFSRILMYKIAGGGQYHPLTSADDTPAASSHLDSLGQCVLDYGVFLDGSLTWVKFSNAQRKRLDRFLESEYYNVRSFGHEDLESTVLRYRLIIFRLGMTLTGLRKAESGLTERVWTISDEDFDLVFHIGKICLQHAYVVATSLKHASEEVHFKFPHALRNLFASLPESFKRSDALVAANGCGVSVSSLDKFLRKAEKSNLIVSEGSGYYRKTEQGKQVVAI</sequence>
<organism evidence="4 5">
    <name type="scientific">Parabacteroides acidifaciens</name>
    <dbReference type="NCBI Taxonomy" id="2290935"/>
    <lineage>
        <taxon>Bacteria</taxon>
        <taxon>Pseudomonadati</taxon>
        <taxon>Bacteroidota</taxon>
        <taxon>Bacteroidia</taxon>
        <taxon>Bacteroidales</taxon>
        <taxon>Tannerellaceae</taxon>
        <taxon>Parabacteroides</taxon>
    </lineage>
</organism>
<feature type="domain" description="Primase C-terminal 1" evidence="2">
    <location>
        <begin position="219"/>
        <end position="281"/>
    </location>
</feature>
<dbReference type="SMART" id="SM00942">
    <property type="entry name" value="PriCT_1"/>
    <property type="match status" value="1"/>
</dbReference>
<dbReference type="Pfam" id="PF13148">
    <property type="entry name" value="DUF3987"/>
    <property type="match status" value="1"/>
</dbReference>
<name>A0A3D8HJE0_9BACT</name>
<evidence type="ECO:0000313" key="4">
    <source>
        <dbReference type="EMBL" id="RDU50780.1"/>
    </source>
</evidence>
<dbReference type="EMBL" id="JACRTI010000003">
    <property type="protein sequence ID" value="MBC8600477.1"/>
    <property type="molecule type" value="Genomic_DNA"/>
</dbReference>
<evidence type="ECO:0000256" key="1">
    <source>
        <dbReference type="SAM" id="MobiDB-lite"/>
    </source>
</evidence>
<dbReference type="Proteomes" id="UP000256321">
    <property type="component" value="Unassembled WGS sequence"/>
</dbReference>
<proteinExistence type="predicted"/>
<dbReference type="RefSeq" id="WP_115498001.1">
    <property type="nucleotide sequence ID" value="NZ_JACRTI010000003.1"/>
</dbReference>
<dbReference type="InterPro" id="IPR014907">
    <property type="entry name" value="BT4734-like_N"/>
</dbReference>